<dbReference type="RefSeq" id="WP_139182546.1">
    <property type="nucleotide sequence ID" value="NZ_CP119563.1"/>
</dbReference>
<name>A0A1G7TAF5_RHOCA</name>
<dbReference type="EMBL" id="FNAY01000058">
    <property type="protein sequence ID" value="SDG31580.1"/>
    <property type="molecule type" value="Genomic_DNA"/>
</dbReference>
<evidence type="ECO:0000313" key="1">
    <source>
        <dbReference type="EMBL" id="SDG31580.1"/>
    </source>
</evidence>
<organism evidence="1 2">
    <name type="scientific">Rhodobacter capsulatus</name>
    <name type="common">Rhodopseudomonas capsulata</name>
    <dbReference type="NCBI Taxonomy" id="1061"/>
    <lineage>
        <taxon>Bacteria</taxon>
        <taxon>Pseudomonadati</taxon>
        <taxon>Pseudomonadota</taxon>
        <taxon>Alphaproteobacteria</taxon>
        <taxon>Rhodobacterales</taxon>
        <taxon>Rhodobacter group</taxon>
        <taxon>Rhodobacter</taxon>
    </lineage>
</organism>
<sequence length="199" mass="21994">MSLAAYSWQAADTPEARRAGELLALTLPVALRDGFPTILVSDVPEPLRQEFLHWMVGKTTPAVGVYAHDWYQFRQGLTNRALREVRRVACALAEAGPTAPDLIAAPILHAWIGVRDTRFGGAILMGRPEGHPVCRGPFSHTSRLCGLDPGLAWARTMTRWYRLGDPAAPQEVTDYVCRHDISRDLILGVESLQDSVSWP</sequence>
<dbReference type="InterPro" id="IPR046574">
    <property type="entry name" value="DUF6634"/>
</dbReference>
<dbReference type="OrthoDB" id="7686264at2"/>
<gene>
    <name evidence="1" type="ORF">SAMN04244550_03762</name>
</gene>
<proteinExistence type="predicted"/>
<dbReference type="AlphaFoldDB" id="A0A1G7TAF5"/>
<dbReference type="Pfam" id="PF20339">
    <property type="entry name" value="DUF6634"/>
    <property type="match status" value="1"/>
</dbReference>
<protein>
    <submittedName>
        <fullName evidence="1">Uncharacterized protein</fullName>
    </submittedName>
</protein>
<reference evidence="1 2" key="1">
    <citation type="submission" date="2016-10" db="EMBL/GenBank/DDBJ databases">
        <authorList>
            <person name="de Groot N.N."/>
        </authorList>
    </citation>
    <scope>NUCLEOTIDE SEQUENCE [LARGE SCALE GENOMIC DNA]</scope>
    <source>
        <strain evidence="2">DSM 938 / 37b4</strain>
    </source>
</reference>
<evidence type="ECO:0000313" key="2">
    <source>
        <dbReference type="Proteomes" id="UP000183812"/>
    </source>
</evidence>
<dbReference type="Proteomes" id="UP000183812">
    <property type="component" value="Unassembled WGS sequence"/>
</dbReference>
<accession>A0A1G7TAF5</accession>